<keyword evidence="7" id="KW-1185">Reference proteome</keyword>
<keyword evidence="2 3" id="KW-0067">ATP-binding</keyword>
<feature type="binding site" evidence="3">
    <location>
        <position position="815"/>
    </location>
    <ligand>
        <name>ATP</name>
        <dbReference type="ChEBI" id="CHEBI:30616"/>
    </ligand>
</feature>
<dbReference type="GO" id="GO:0007165">
    <property type="term" value="P:signal transduction"/>
    <property type="evidence" value="ECO:0007669"/>
    <property type="project" value="TreeGrafter"/>
</dbReference>
<name>A0A8S1PQB6_PARPR</name>
<organism evidence="6 7">
    <name type="scientific">Paramecium primaurelia</name>
    <dbReference type="NCBI Taxonomy" id="5886"/>
    <lineage>
        <taxon>Eukaryota</taxon>
        <taxon>Sar</taxon>
        <taxon>Alveolata</taxon>
        <taxon>Ciliophora</taxon>
        <taxon>Intramacronucleata</taxon>
        <taxon>Oligohymenophorea</taxon>
        <taxon>Peniculida</taxon>
        <taxon>Parameciidae</taxon>
        <taxon>Paramecium</taxon>
    </lineage>
</organism>
<dbReference type="Pfam" id="PF00069">
    <property type="entry name" value="Pkinase"/>
    <property type="match status" value="1"/>
</dbReference>
<evidence type="ECO:0000313" key="6">
    <source>
        <dbReference type="EMBL" id="CAD8105074.1"/>
    </source>
</evidence>
<comment type="caution">
    <text evidence="6">The sequence shown here is derived from an EMBL/GenBank/DDBJ whole genome shotgun (WGS) entry which is preliminary data.</text>
</comment>
<dbReference type="InterPro" id="IPR008271">
    <property type="entry name" value="Ser/Thr_kinase_AS"/>
</dbReference>
<evidence type="ECO:0000313" key="7">
    <source>
        <dbReference type="Proteomes" id="UP000688137"/>
    </source>
</evidence>
<keyword evidence="1 3" id="KW-0547">Nucleotide-binding</keyword>
<dbReference type="InterPro" id="IPR050167">
    <property type="entry name" value="Ser_Thr_protein_kinase"/>
</dbReference>
<dbReference type="GO" id="GO:0004672">
    <property type="term" value="F:protein kinase activity"/>
    <property type="evidence" value="ECO:0007669"/>
    <property type="project" value="InterPro"/>
</dbReference>
<sequence length="1318" mass="157563">MYLDNQQVIERIKQNYLQGIQNQLNEMVKNNGLKISTFLYNVIFDKSYYQLTRVYNYSELELNKQIGKILVYPIIEQELENTQQIIQVIPLILLFLIGQKVDINLCQNQDNQNFWKMILMAATNTCNNDISDKEYFKVFQMNLETKFKQIQPINLEETVNIIVSSKKLLELLNLLFYNDYYHVAISSFNNQDLFVDFQIEKRLQIIMNSYQFLQQRDKGNIKSSIEDSKMKVAISFIEKNYNYQYLTERFNNIQAGIAIFSLIQLDHKQFQNFFYSKRPSVQEQLFNQLMDIAEVSENLFLNLLLVGKCLSKLRQWEYALKIYAKLLYLISNQQDKEKFRIYIQFKICKIQFLQGQISESKRKLKQLNNLIEKYENQHIEYYQPNNREIKHQSLIISLLISVYTNQIDLKREIMIKIAPIIKLINQSTQKRYFNMLQYEFFRLIQQQGMIFRSLEGQTQLDFILKKTQQVCQERQDIEQKSNNFLAKFKSIFNSPNQKGEKLIQIKSYYRAIEEFLIINVLIRKRDICILQYFNPNLYPLLRVFLEKNLLYNLEMKSEIYFFIHDFEEAYQLAKQTKNEKMIGQILEYCGKYEDAIKIYKNIKIPNIEISCAILLKILNDENRSKIEKCQSQYNSQENAITYFLNLVQKQGSYKILSQKYLEILLQRSDSQVQLSEIIAKVEGEKTLKNRETGKYQQSEDVEEIVQTKSQDIETFRSVSQYLQEFLLEEDQLKQSFNFPIRKDIRLFYHRLRNDLKQEQDGCLINLLDEFVKKTQFLKYETEVLFNNNDDVEQLGQGGNSKVYKFNFQDQSFAAKEIQFEYMENNINQDVKSDIESKLLEICIVCDITISKTKYCLGIEHLGLFSNIQGQLRSFQIILITKIYNNYQEMINWNEIDKIKYVYKLSLGLTTLQLERKLLHLDLKPDNVLVDKKKKNPIIVDFGLSKYSHRSQNLSSGIKQMTYKYVDPELGYSNFQSRKNDVYSFGVTLFQYFSGCIPYEGIQDYLILGRIKYFQEHHKVMIQNIKNNLIQDLIIDCTQPIANRISFIYVIKRLFMYQYQIINPQVKQLIEILFDHIEYLQNERKINTIYPYIKVMKLFIKYTNSFQTTTLENKVLQNYIILSSKTSTQSFPQIIQRMKYFINWASLNQHEFVLKLLDFQINFNQIHQDKVWITFNFWVEDAQNILQTNMILQIPFYLRIIEILKQIHQYSICLLYISLEKIYIKDDKIILNCFEYSQNLKIDQNKLYELNCQKIDPDINQSMKYKYENDIYALFVLIEQTKQQMKLDQDIQDKVTQFLQIFNQNQVISLEEIIGELQN</sequence>
<feature type="coiled-coil region" evidence="4">
    <location>
        <begin position="350"/>
        <end position="377"/>
    </location>
</feature>
<dbReference type="PROSITE" id="PS00108">
    <property type="entry name" value="PROTEIN_KINASE_ST"/>
    <property type="match status" value="1"/>
</dbReference>
<dbReference type="Proteomes" id="UP000688137">
    <property type="component" value="Unassembled WGS sequence"/>
</dbReference>
<dbReference type="SMART" id="SM00220">
    <property type="entry name" value="S_TKc"/>
    <property type="match status" value="1"/>
</dbReference>
<dbReference type="GO" id="GO:0005524">
    <property type="term" value="F:ATP binding"/>
    <property type="evidence" value="ECO:0007669"/>
    <property type="project" value="UniProtKB-UniRule"/>
</dbReference>
<dbReference type="PROSITE" id="PS50011">
    <property type="entry name" value="PROTEIN_KINASE_DOM"/>
    <property type="match status" value="1"/>
</dbReference>
<accession>A0A8S1PQB6</accession>
<evidence type="ECO:0000259" key="5">
    <source>
        <dbReference type="PROSITE" id="PS50011"/>
    </source>
</evidence>
<dbReference type="GO" id="GO:0005737">
    <property type="term" value="C:cytoplasm"/>
    <property type="evidence" value="ECO:0007669"/>
    <property type="project" value="TreeGrafter"/>
</dbReference>
<evidence type="ECO:0000256" key="3">
    <source>
        <dbReference type="PROSITE-ProRule" id="PRU10141"/>
    </source>
</evidence>
<evidence type="ECO:0000256" key="1">
    <source>
        <dbReference type="ARBA" id="ARBA00022741"/>
    </source>
</evidence>
<evidence type="ECO:0000256" key="4">
    <source>
        <dbReference type="SAM" id="Coils"/>
    </source>
</evidence>
<gene>
    <name evidence="6" type="ORF">PPRIM_AZ9-3.1.T1260037</name>
</gene>
<dbReference type="PROSITE" id="PS00107">
    <property type="entry name" value="PROTEIN_KINASE_ATP"/>
    <property type="match status" value="1"/>
</dbReference>
<dbReference type="InterPro" id="IPR017441">
    <property type="entry name" value="Protein_kinase_ATP_BS"/>
</dbReference>
<dbReference type="OMA" id="YFFIHDF"/>
<keyword evidence="4" id="KW-0175">Coiled coil</keyword>
<proteinExistence type="predicted"/>
<dbReference type="EMBL" id="CAJJDM010000129">
    <property type="protein sequence ID" value="CAD8105074.1"/>
    <property type="molecule type" value="Genomic_DNA"/>
</dbReference>
<reference evidence="6" key="1">
    <citation type="submission" date="2021-01" db="EMBL/GenBank/DDBJ databases">
        <authorList>
            <consortium name="Genoscope - CEA"/>
            <person name="William W."/>
        </authorList>
    </citation>
    <scope>NUCLEOTIDE SEQUENCE</scope>
</reference>
<dbReference type="PANTHER" id="PTHR23257">
    <property type="entry name" value="SERINE-THREONINE PROTEIN KINASE"/>
    <property type="match status" value="1"/>
</dbReference>
<protein>
    <recommendedName>
        <fullName evidence="5">Protein kinase domain-containing protein</fullName>
    </recommendedName>
</protein>
<feature type="domain" description="Protein kinase" evidence="5">
    <location>
        <begin position="788"/>
        <end position="1055"/>
    </location>
</feature>
<dbReference type="InterPro" id="IPR000719">
    <property type="entry name" value="Prot_kinase_dom"/>
</dbReference>
<evidence type="ECO:0000256" key="2">
    <source>
        <dbReference type="ARBA" id="ARBA00022840"/>
    </source>
</evidence>